<dbReference type="GO" id="GO:0005524">
    <property type="term" value="F:ATP binding"/>
    <property type="evidence" value="ECO:0007669"/>
    <property type="project" value="UniProtKB-KW"/>
</dbReference>
<gene>
    <name evidence="5 8" type="primary">menE</name>
    <name evidence="8" type="ORF">G8O30_10210</name>
</gene>
<evidence type="ECO:0000256" key="4">
    <source>
        <dbReference type="ARBA" id="ARBA00022840"/>
    </source>
</evidence>
<dbReference type="HAMAP" id="MF_00731">
    <property type="entry name" value="MenE"/>
    <property type="match status" value="1"/>
</dbReference>
<dbReference type="NCBIfam" id="TIGR01923">
    <property type="entry name" value="menE"/>
    <property type="match status" value="1"/>
</dbReference>
<dbReference type="AlphaFoldDB" id="A0A7S8HG93"/>
<sequence length="473" mass="52565">MMHLPRGDSLSFKEVDKKTEQVAKVLNGAGIKEGDRVSVHLSNKPETVIILLALQAVKAIAHCVNTRLSPEEIIYQVKDCSAALFISDSLELMNEVRSITKTLEVGHIFNSENHIFMSDNDQRSFEWDDTCSIMYTSGTTGKPKGVIQSYGNHYHSATASSIHLSIINQDCWYCAVPIFHVSGFSIIVRSLVTGCSFYLAETYNQEELCTLIQQEQVTIASVVTVMLLRFHEQWNLTTIPTTFKGFLVGGGPVPKWLLQELTEKGFNLFQTYGMTETCSQVVTLSPEKAATKIGSVGLPLLHTDIKIDKLDGSGVGEILVKGPTVTKGYWGLPEVTSNAFVNGWFKTGDIGYLDQDEFLYIKDRRSDLIISGGENIYPAEIESVLLAHPNVEQVAVIGVQSTEWGQSPSACIVLSDHVLDIRSVELDLIHLCHEKLASYKHPVHFHFMESLPMTSSMKIKRHELKALLESEQS</sequence>
<keyword evidence="4 5" id="KW-0067">ATP-binding</keyword>
<reference evidence="8 9" key="1">
    <citation type="submission" date="2019-07" db="EMBL/GenBank/DDBJ databases">
        <title>Genome sequence of 2 isolates from Red Sea Mangroves.</title>
        <authorList>
            <person name="Sefrji F."/>
            <person name="Michoud G."/>
            <person name="Merlino G."/>
            <person name="Daffonchio D."/>
        </authorList>
    </citation>
    <scope>NUCLEOTIDE SEQUENCE [LARGE SCALE GENOMIC DNA]</scope>
    <source>
        <strain evidence="8 9">R1DC41</strain>
    </source>
</reference>
<feature type="domain" description="AMP-dependent synthetase/ligase" evidence="6">
    <location>
        <begin position="7"/>
        <end position="330"/>
    </location>
</feature>
<dbReference type="Proteomes" id="UP000593626">
    <property type="component" value="Chromosome"/>
</dbReference>
<dbReference type="KEGG" id="mcui:G8O30_10210"/>
<evidence type="ECO:0000256" key="3">
    <source>
        <dbReference type="ARBA" id="ARBA00022741"/>
    </source>
</evidence>
<feature type="domain" description="AMP-binding enzyme C-terminal" evidence="7">
    <location>
        <begin position="380"/>
        <end position="458"/>
    </location>
</feature>
<organism evidence="8 9">
    <name type="scientific">Mangrovibacillus cuniculi</name>
    <dbReference type="NCBI Taxonomy" id="2593652"/>
    <lineage>
        <taxon>Bacteria</taxon>
        <taxon>Bacillati</taxon>
        <taxon>Bacillota</taxon>
        <taxon>Bacilli</taxon>
        <taxon>Bacillales</taxon>
        <taxon>Bacillaceae</taxon>
        <taxon>Mangrovibacillus</taxon>
    </lineage>
</organism>
<dbReference type="Gene3D" id="3.30.300.30">
    <property type="match status" value="1"/>
</dbReference>
<comment type="similarity">
    <text evidence="5">Belongs to the ATP-dependent AMP-binding enzyme family. MenE subfamily.</text>
</comment>
<dbReference type="InterPro" id="IPR020845">
    <property type="entry name" value="AMP-binding_CS"/>
</dbReference>
<protein>
    <recommendedName>
        <fullName evidence="5">2-succinylbenzoate--CoA ligase</fullName>
        <ecNumber evidence="5">6.2.1.26</ecNumber>
    </recommendedName>
    <alternativeName>
        <fullName evidence="5">o-succinylbenzoyl-CoA synthetase</fullName>
        <shortName evidence="5">OSB-CoA synthetase</shortName>
    </alternativeName>
</protein>
<evidence type="ECO:0000313" key="9">
    <source>
        <dbReference type="Proteomes" id="UP000593626"/>
    </source>
</evidence>
<comment type="pathway">
    <text evidence="5">Quinol/quinone metabolism; menaquinone biosynthesis.</text>
</comment>
<evidence type="ECO:0000256" key="1">
    <source>
        <dbReference type="ARBA" id="ARBA00022428"/>
    </source>
</evidence>
<dbReference type="InterPro" id="IPR025110">
    <property type="entry name" value="AMP-bd_C"/>
</dbReference>
<dbReference type="UniPathway" id="UPA01057">
    <property type="reaction ID" value="UER00166"/>
</dbReference>
<dbReference type="GO" id="GO:0009234">
    <property type="term" value="P:menaquinone biosynthetic process"/>
    <property type="evidence" value="ECO:0007669"/>
    <property type="project" value="UniProtKB-UniRule"/>
</dbReference>
<dbReference type="InterPro" id="IPR000873">
    <property type="entry name" value="AMP-dep_synth/lig_dom"/>
</dbReference>
<keyword evidence="2 5" id="KW-0436">Ligase</keyword>
<keyword evidence="3 5" id="KW-0547">Nucleotide-binding</keyword>
<keyword evidence="1 5" id="KW-0474">Menaquinone biosynthesis</keyword>
<evidence type="ECO:0000259" key="6">
    <source>
        <dbReference type="Pfam" id="PF00501"/>
    </source>
</evidence>
<keyword evidence="9" id="KW-1185">Reference proteome</keyword>
<evidence type="ECO:0000259" key="7">
    <source>
        <dbReference type="Pfam" id="PF13193"/>
    </source>
</evidence>
<dbReference type="InterPro" id="IPR050237">
    <property type="entry name" value="ATP-dep_AMP-bd_enzyme"/>
</dbReference>
<dbReference type="InterPro" id="IPR042099">
    <property type="entry name" value="ANL_N_sf"/>
</dbReference>
<dbReference type="InterPro" id="IPR045851">
    <property type="entry name" value="AMP-bd_C_sf"/>
</dbReference>
<proteinExistence type="inferred from homology"/>
<evidence type="ECO:0000313" key="8">
    <source>
        <dbReference type="EMBL" id="QPC47316.1"/>
    </source>
</evidence>
<dbReference type="Pfam" id="PF13193">
    <property type="entry name" value="AMP-binding_C"/>
    <property type="match status" value="1"/>
</dbReference>
<accession>A0A7S8HG93</accession>
<dbReference type="PROSITE" id="PS00455">
    <property type="entry name" value="AMP_BINDING"/>
    <property type="match status" value="1"/>
</dbReference>
<dbReference type="PANTHER" id="PTHR43767">
    <property type="entry name" value="LONG-CHAIN-FATTY-ACID--COA LIGASE"/>
    <property type="match status" value="1"/>
</dbReference>
<dbReference type="InterPro" id="IPR010192">
    <property type="entry name" value="MenE"/>
</dbReference>
<comment type="catalytic activity">
    <reaction evidence="5">
        <text>2-succinylbenzoate + ATP + CoA = 2-succinylbenzoyl-CoA + AMP + diphosphate</text>
        <dbReference type="Rhea" id="RHEA:17009"/>
        <dbReference type="ChEBI" id="CHEBI:18325"/>
        <dbReference type="ChEBI" id="CHEBI:30616"/>
        <dbReference type="ChEBI" id="CHEBI:33019"/>
        <dbReference type="ChEBI" id="CHEBI:57287"/>
        <dbReference type="ChEBI" id="CHEBI:57364"/>
        <dbReference type="ChEBI" id="CHEBI:456215"/>
        <dbReference type="EC" id="6.2.1.26"/>
    </reaction>
</comment>
<dbReference type="EMBL" id="CP049742">
    <property type="protein sequence ID" value="QPC47316.1"/>
    <property type="molecule type" value="Genomic_DNA"/>
</dbReference>
<name>A0A7S8HG93_9BACI</name>
<comment type="function">
    <text evidence="5">Converts 2-succinylbenzoate (OSB) to 2-succinylbenzoyl-CoA (OSB-CoA).</text>
</comment>
<dbReference type="UniPathway" id="UPA00079"/>
<dbReference type="EC" id="6.2.1.26" evidence="5"/>
<evidence type="ECO:0000256" key="5">
    <source>
        <dbReference type="HAMAP-Rule" id="MF_00731"/>
    </source>
</evidence>
<comment type="pathway">
    <text evidence="5">Quinol/quinone metabolism; 1,4-dihydroxy-2-naphthoate biosynthesis; 1,4-dihydroxy-2-naphthoate from chorismate: step 5/7.</text>
</comment>
<dbReference type="SUPFAM" id="SSF56801">
    <property type="entry name" value="Acetyl-CoA synthetase-like"/>
    <property type="match status" value="1"/>
</dbReference>
<dbReference type="PANTHER" id="PTHR43767:SF1">
    <property type="entry name" value="NONRIBOSOMAL PEPTIDE SYNTHASE PES1 (EUROFUNG)-RELATED"/>
    <property type="match status" value="1"/>
</dbReference>
<dbReference type="GO" id="GO:0008756">
    <property type="term" value="F:o-succinylbenzoate-CoA ligase activity"/>
    <property type="evidence" value="ECO:0007669"/>
    <property type="project" value="UniProtKB-UniRule"/>
</dbReference>
<dbReference type="Pfam" id="PF00501">
    <property type="entry name" value="AMP-binding"/>
    <property type="match status" value="1"/>
</dbReference>
<evidence type="ECO:0000256" key="2">
    <source>
        <dbReference type="ARBA" id="ARBA00022598"/>
    </source>
</evidence>
<dbReference type="Gene3D" id="3.40.50.12780">
    <property type="entry name" value="N-terminal domain of ligase-like"/>
    <property type="match status" value="1"/>
</dbReference>